<dbReference type="AlphaFoldDB" id="A0A088B2X9"/>
<gene>
    <name evidence="1" type="ORF">MOC_1p0003</name>
</gene>
<sequence>MLPDAAAVWRSALEDLPEHASPCRYLSPARWAALQANAIGFCDRFGAEAHRLGWTAPELFAVHPEHGTLRVEFCGVLMVVSEPARGVEGQRILFERLTGYRNKVGQQWGIPIWEFARKGSGR</sequence>
<evidence type="ECO:0000313" key="1">
    <source>
        <dbReference type="EMBL" id="AGO88241.1"/>
    </source>
</evidence>
<name>A0A088B2X9_9HYPH</name>
<protein>
    <submittedName>
        <fullName evidence="1">Protein of unassigned function</fullName>
    </submittedName>
</protein>
<keyword evidence="1" id="KW-0614">Plasmid</keyword>
<accession>A0A088B2X9</accession>
<dbReference type="EMBL" id="JX627580">
    <property type="protein sequence ID" value="AGO88241.1"/>
    <property type="molecule type" value="Genomic_DNA"/>
</dbReference>
<reference evidence="1" key="1">
    <citation type="journal article" date="2014" name="PLoS ONE">
        <title>Genome Information of Methylobacterium oryzae, a Plant-Probiotic Methylotroph in the Phyllosphere.</title>
        <authorList>
            <person name="Kwak M.J."/>
            <person name="Jeong H."/>
            <person name="Madhaiyan M."/>
            <person name="Lee Y."/>
            <person name="Sa T.M."/>
            <person name="Oh T.K."/>
            <person name="Kim J.F."/>
        </authorList>
    </citation>
    <scope>NUCLEOTIDE SEQUENCE</scope>
    <source>
        <strain evidence="1">CBMB20</strain>
        <plasmid evidence="1">pMOC1</plasmid>
    </source>
</reference>
<geneLocation type="plasmid" evidence="1">
    <name>pMOC1</name>
</geneLocation>
<organism evidence="1">
    <name type="scientific">Methylobacterium oryzae CBMB20</name>
    <dbReference type="NCBI Taxonomy" id="693986"/>
    <lineage>
        <taxon>Bacteria</taxon>
        <taxon>Pseudomonadati</taxon>
        <taxon>Pseudomonadota</taxon>
        <taxon>Alphaproteobacteria</taxon>
        <taxon>Hyphomicrobiales</taxon>
        <taxon>Methylobacteriaceae</taxon>
        <taxon>Methylobacterium</taxon>
    </lineage>
</organism>
<proteinExistence type="predicted"/>